<dbReference type="Proteomes" id="UP000034805">
    <property type="component" value="Unassembled WGS sequence"/>
</dbReference>
<keyword evidence="3" id="KW-0472">Membrane</keyword>
<evidence type="ECO:0000256" key="2">
    <source>
        <dbReference type="ARBA" id="ARBA00022737"/>
    </source>
</evidence>
<evidence type="ECO:0000256" key="1">
    <source>
        <dbReference type="ARBA" id="ARBA00022614"/>
    </source>
</evidence>
<dbReference type="Gene3D" id="3.40.50.300">
    <property type="entry name" value="P-loop containing nucleotide triphosphate hydrolases"/>
    <property type="match status" value="1"/>
</dbReference>
<evidence type="ECO:0000256" key="3">
    <source>
        <dbReference type="SAM" id="Phobius"/>
    </source>
</evidence>
<evidence type="ECO:0000259" key="4">
    <source>
        <dbReference type="PROSITE" id="PS50837"/>
    </source>
</evidence>
<dbReference type="InterPro" id="IPR051261">
    <property type="entry name" value="NLR"/>
</dbReference>
<comment type="caution">
    <text evidence="5">The sequence shown here is derived from an EMBL/GenBank/DDBJ whole genome shotgun (WGS) entry which is preliminary data.</text>
</comment>
<feature type="non-terminal residue" evidence="5">
    <location>
        <position position="1"/>
    </location>
</feature>
<dbReference type="STRING" id="113540.ENSSFOP00015006239"/>
<dbReference type="InterPro" id="IPR027417">
    <property type="entry name" value="P-loop_NTPase"/>
</dbReference>
<dbReference type="InterPro" id="IPR007111">
    <property type="entry name" value="NACHT_NTPase"/>
</dbReference>
<reference evidence="5 6" key="1">
    <citation type="submission" date="2015-08" db="EMBL/GenBank/DDBJ databases">
        <title>The genome of the Asian arowana (Scleropages formosus).</title>
        <authorList>
            <person name="Tan M.H."/>
            <person name="Gan H.M."/>
            <person name="Croft L.J."/>
            <person name="Austin C.M."/>
        </authorList>
    </citation>
    <scope>NUCLEOTIDE SEQUENCE [LARGE SCALE GENOMIC DNA]</scope>
    <source>
        <strain evidence="5">Aro1</strain>
    </source>
</reference>
<feature type="transmembrane region" description="Helical" evidence="3">
    <location>
        <begin position="203"/>
        <end position="221"/>
    </location>
</feature>
<evidence type="ECO:0000313" key="5">
    <source>
        <dbReference type="EMBL" id="KPP56145.1"/>
    </source>
</evidence>
<gene>
    <name evidence="5" type="ORF">Z043_126296</name>
</gene>
<dbReference type="SMART" id="SM01288">
    <property type="entry name" value="FISNA"/>
    <property type="match status" value="1"/>
</dbReference>
<dbReference type="PROSITE" id="PS50837">
    <property type="entry name" value="NACHT"/>
    <property type="match status" value="1"/>
</dbReference>
<dbReference type="Pfam" id="PF05729">
    <property type="entry name" value="NACHT"/>
    <property type="match status" value="1"/>
</dbReference>
<dbReference type="InterPro" id="IPR029495">
    <property type="entry name" value="NACHT-assoc"/>
</dbReference>
<feature type="non-terminal residue" evidence="5">
    <location>
        <position position="239"/>
    </location>
</feature>
<keyword evidence="3" id="KW-0812">Transmembrane</keyword>
<keyword evidence="1" id="KW-0433">Leucine-rich repeat</keyword>
<dbReference type="Pfam" id="PF14484">
    <property type="entry name" value="FISNA"/>
    <property type="match status" value="1"/>
</dbReference>
<organism evidence="5 6">
    <name type="scientific">Scleropages formosus</name>
    <name type="common">Asian bonytongue</name>
    <name type="synonym">Osteoglossum formosum</name>
    <dbReference type="NCBI Taxonomy" id="113540"/>
    <lineage>
        <taxon>Eukaryota</taxon>
        <taxon>Metazoa</taxon>
        <taxon>Chordata</taxon>
        <taxon>Craniata</taxon>
        <taxon>Vertebrata</taxon>
        <taxon>Euteleostomi</taxon>
        <taxon>Actinopterygii</taxon>
        <taxon>Neopterygii</taxon>
        <taxon>Teleostei</taxon>
        <taxon>Osteoglossocephala</taxon>
        <taxon>Osteoglossomorpha</taxon>
        <taxon>Osteoglossiformes</taxon>
        <taxon>Osteoglossidae</taxon>
        <taxon>Scleropages</taxon>
    </lineage>
</organism>
<accession>A0A0N8JUS4</accession>
<sequence length="239" mass="27660">VALHGNKIYINNIYTELYITEWKNEGVNTEHEVRQIETKSRSQATEETIIFCNDIFRCLTGQNKSVRTVLTKGIAGIGKTVSVQKFVLDWAEGRTNCDIQLMFVLPFRELNLIKDKQYSLLGLFHYFHPEIKDKLLSEKDIKQKTVIIFDGLDENQIPLNFDSMNSCDEAEPTSVDKEEYFRKRFSDQDLANRIISHTKTSRSLYIMCHIPIFCWISAIVLEQILGKDNRGETPTTLTQ</sequence>
<protein>
    <recommendedName>
        <fullName evidence="4">NACHT domain-containing protein</fullName>
    </recommendedName>
</protein>
<dbReference type="EMBL" id="JARO02026647">
    <property type="protein sequence ID" value="KPP56145.1"/>
    <property type="molecule type" value="Genomic_DNA"/>
</dbReference>
<keyword evidence="2" id="KW-0677">Repeat</keyword>
<feature type="domain" description="NACHT" evidence="4">
    <location>
        <begin position="67"/>
        <end position="154"/>
    </location>
</feature>
<keyword evidence="3" id="KW-1133">Transmembrane helix</keyword>
<dbReference type="PANTHER" id="PTHR24106">
    <property type="entry name" value="NACHT, LRR AND CARD DOMAINS-CONTAINING"/>
    <property type="match status" value="1"/>
</dbReference>
<dbReference type="AlphaFoldDB" id="A0A0N8JUS4"/>
<name>A0A0N8JUS4_SCLFO</name>
<proteinExistence type="predicted"/>
<evidence type="ECO:0000313" key="6">
    <source>
        <dbReference type="Proteomes" id="UP000034805"/>
    </source>
</evidence>